<dbReference type="Pfam" id="PF10017">
    <property type="entry name" value="Methyltransf_33"/>
    <property type="match status" value="1"/>
</dbReference>
<dbReference type="PANTHER" id="PTHR43397:SF1">
    <property type="entry name" value="ERGOTHIONEINE BIOSYNTHESIS PROTEIN 1"/>
    <property type="match status" value="1"/>
</dbReference>
<dbReference type="InterPro" id="IPR035094">
    <property type="entry name" value="EgtD"/>
</dbReference>
<dbReference type="SUPFAM" id="SSF53335">
    <property type="entry name" value="S-adenosyl-L-methionine-dependent methyltransferases"/>
    <property type="match status" value="1"/>
</dbReference>
<dbReference type="InterPro" id="IPR029063">
    <property type="entry name" value="SAM-dependent_MTases_sf"/>
</dbReference>
<gene>
    <name evidence="4" type="primary">egtD</name>
    <name evidence="4" type="ORF">JMN32_13250</name>
</gene>
<proteinExistence type="predicted"/>
<dbReference type="PANTHER" id="PTHR43397">
    <property type="entry name" value="ERGOTHIONEINE BIOSYNTHESIS PROTEIN 1"/>
    <property type="match status" value="1"/>
</dbReference>
<keyword evidence="2 4" id="KW-0808">Transferase</keyword>
<organism evidence="4 5">
    <name type="scientific">Fulvivirga marina</name>
    <dbReference type="NCBI Taxonomy" id="2494733"/>
    <lineage>
        <taxon>Bacteria</taxon>
        <taxon>Pseudomonadati</taxon>
        <taxon>Bacteroidota</taxon>
        <taxon>Cytophagia</taxon>
        <taxon>Cytophagales</taxon>
        <taxon>Fulvivirgaceae</taxon>
        <taxon>Fulvivirga</taxon>
    </lineage>
</organism>
<dbReference type="PIRSF" id="PIRSF018005">
    <property type="entry name" value="UCP018005"/>
    <property type="match status" value="1"/>
</dbReference>
<dbReference type="AlphaFoldDB" id="A0A937G2K1"/>
<comment type="caution">
    <text evidence="4">The sequence shown here is derived from an EMBL/GenBank/DDBJ whole genome shotgun (WGS) entry which is preliminary data.</text>
</comment>
<dbReference type="InterPro" id="IPR019257">
    <property type="entry name" value="MeTrfase_dom"/>
</dbReference>
<keyword evidence="5" id="KW-1185">Reference proteome</keyword>
<evidence type="ECO:0000259" key="3">
    <source>
        <dbReference type="Pfam" id="PF10017"/>
    </source>
</evidence>
<dbReference type="Proteomes" id="UP000614216">
    <property type="component" value="Unassembled WGS sequence"/>
</dbReference>
<accession>A0A937G2K1</accession>
<dbReference type="EC" id="2.1.1.44" evidence="4"/>
<dbReference type="EMBL" id="JAEUGD010000042">
    <property type="protein sequence ID" value="MBL6447281.1"/>
    <property type="molecule type" value="Genomic_DNA"/>
</dbReference>
<dbReference type="GO" id="GO:0032259">
    <property type="term" value="P:methylation"/>
    <property type="evidence" value="ECO:0007669"/>
    <property type="project" value="UniProtKB-KW"/>
</dbReference>
<dbReference type="GO" id="GO:0052706">
    <property type="term" value="F:L-histidine N(alpha)-methyltransferase activity"/>
    <property type="evidence" value="ECO:0007669"/>
    <property type="project" value="UniProtKB-EC"/>
</dbReference>
<protein>
    <submittedName>
        <fullName evidence="4">L-histidine N(Alpha)-methyltransferase</fullName>
        <ecNumber evidence="4">2.1.1.44</ecNumber>
    </submittedName>
</protein>
<dbReference type="NCBIfam" id="TIGR03438">
    <property type="entry name" value="egtD_ergothio"/>
    <property type="match status" value="1"/>
</dbReference>
<feature type="domain" description="Histidine-specific methyltransferase SAM-dependent" evidence="3">
    <location>
        <begin position="5"/>
        <end position="310"/>
    </location>
</feature>
<evidence type="ECO:0000256" key="2">
    <source>
        <dbReference type="ARBA" id="ARBA00022679"/>
    </source>
</evidence>
<dbReference type="Gene3D" id="3.40.50.150">
    <property type="entry name" value="Vaccinia Virus protein VP39"/>
    <property type="match status" value="1"/>
</dbReference>
<evidence type="ECO:0000256" key="1">
    <source>
        <dbReference type="ARBA" id="ARBA00022603"/>
    </source>
</evidence>
<name>A0A937G2K1_9BACT</name>
<evidence type="ECO:0000313" key="4">
    <source>
        <dbReference type="EMBL" id="MBL6447281.1"/>
    </source>
</evidence>
<reference evidence="4" key="1">
    <citation type="submission" date="2021-01" db="EMBL/GenBank/DDBJ databases">
        <title>Fulvivirga kasyanovii gen. nov., sp nov., a novel member of the phylum Bacteroidetes isolated from seawater in a mussel farm.</title>
        <authorList>
            <person name="Zhao L.-H."/>
            <person name="Wang Z.-J."/>
        </authorList>
    </citation>
    <scope>NUCLEOTIDE SEQUENCE</scope>
    <source>
        <strain evidence="4">29W222</strain>
    </source>
</reference>
<dbReference type="InterPro" id="IPR017804">
    <property type="entry name" value="MeTrfase_EgtD-like"/>
</dbReference>
<evidence type="ECO:0000313" key="5">
    <source>
        <dbReference type="Proteomes" id="UP000614216"/>
    </source>
</evidence>
<keyword evidence="1 4" id="KW-0489">Methyltransferase</keyword>
<sequence>MITQFAQDVLSGLSATPKTLSSKYFYDEKGDRIFQKIMNLEEYYLTKCEYEILETHQHQIRDLFMEGTSKFNLVEFGAGDGFKTKVLLECFLNADVDFRYRPIDISGNVLQILEESLEEEFPSLKVEGIQNEYMKALRELENGGTRNVVLFLGSNIGNFKHSQAVTFLKGLYEGLNEGDLLFIGFDLKKDPEVILDAYNDKSGVTRDFNLNLLNRINRELKGNFDLSAFRHFPTYDPLTGTTTSYLVSTKAQTVEIMDTAVEFDPWEAIHMEISQKYSMKDIESLATQVGFSIVRNFYDAKRYFVNSVWRK</sequence>
<dbReference type="InterPro" id="IPR051128">
    <property type="entry name" value="EgtD_Methyltrsf_superfamily"/>
</dbReference>